<reference evidence="3 4" key="1">
    <citation type="submission" date="2015-03" db="EMBL/GenBank/DDBJ databases">
        <authorList>
            <consortium name="Pathogen Informatics"/>
        </authorList>
    </citation>
    <scope>NUCLEOTIDE SEQUENCE [LARGE SCALE GENOMIC DNA]</scope>
    <source>
        <strain evidence="3 4">A1104</strain>
    </source>
</reference>
<dbReference type="PROSITE" id="PS50035">
    <property type="entry name" value="PLD"/>
    <property type="match status" value="2"/>
</dbReference>
<dbReference type="FunFam" id="3.30.870.10:FF:000029">
    <property type="entry name" value="Cardiolipin synthase C"/>
    <property type="match status" value="1"/>
</dbReference>
<dbReference type="GO" id="GO:0090483">
    <property type="term" value="F:phosphatidylglycerol-phosphatidylethanolamine phosphatidyltransferase activity"/>
    <property type="evidence" value="ECO:0007669"/>
    <property type="project" value="InterPro"/>
</dbReference>
<organism evidence="3 4">
    <name type="scientific">Salmonella enterica subsp. enterica serovar Bovismorbificans</name>
    <dbReference type="NCBI Taxonomy" id="58097"/>
    <lineage>
        <taxon>Bacteria</taxon>
        <taxon>Pseudomonadati</taxon>
        <taxon>Pseudomonadota</taxon>
        <taxon>Gammaproteobacteria</taxon>
        <taxon>Enterobacterales</taxon>
        <taxon>Enterobacteriaceae</taxon>
        <taxon>Salmonella</taxon>
    </lineage>
</organism>
<evidence type="ECO:0000256" key="1">
    <source>
        <dbReference type="HAMAP-Rule" id="MF_01918"/>
    </source>
</evidence>
<dbReference type="SUPFAM" id="SSF56024">
    <property type="entry name" value="Phospholipase D/nuclease"/>
    <property type="match status" value="2"/>
</dbReference>
<dbReference type="Proteomes" id="UP000041314">
    <property type="component" value="Unassembled WGS sequence"/>
</dbReference>
<dbReference type="EMBL" id="CQPA01000002">
    <property type="protein sequence ID" value="CNT59891.1"/>
    <property type="molecule type" value="Genomic_DNA"/>
</dbReference>
<comment type="catalytic activity">
    <reaction evidence="1">
        <text>a 1,2-diacyl-sn-glycero-3-phospho-(1'-sn-glycerol) + a 1,2-diacyl-sn-glycero-3-phosphoethanolamine = a cardiolipin + ethanolamine</text>
        <dbReference type="Rhea" id="RHEA:42972"/>
        <dbReference type="ChEBI" id="CHEBI:57603"/>
        <dbReference type="ChEBI" id="CHEBI:62237"/>
        <dbReference type="ChEBI" id="CHEBI:64612"/>
        <dbReference type="ChEBI" id="CHEBI:64716"/>
    </reaction>
</comment>
<evidence type="ECO:0000259" key="2">
    <source>
        <dbReference type="PROSITE" id="PS50035"/>
    </source>
</evidence>
<comment type="function">
    <text evidence="1">Catalyzes the synthesis of cardiolipin (CL) (diphosphatidylglycerol) from phosphatidylglycerol (PG) and phosphatidylethanolamine (PE).</text>
</comment>
<dbReference type="InterPro" id="IPR025202">
    <property type="entry name" value="PLD-like_dom"/>
</dbReference>
<dbReference type="EC" id="2.7.8.-" evidence="1"/>
<dbReference type="PANTHER" id="PTHR21248">
    <property type="entry name" value="CARDIOLIPIN SYNTHASE"/>
    <property type="match status" value="1"/>
</dbReference>
<name>A0A655BM60_SALET</name>
<dbReference type="CDD" id="cd09111">
    <property type="entry name" value="PLDc_ymdC_like_1"/>
    <property type="match status" value="1"/>
</dbReference>
<dbReference type="FunFam" id="3.30.870.10:FF:000024">
    <property type="entry name" value="Cardiolipin synthase C"/>
    <property type="match status" value="1"/>
</dbReference>
<comment type="similarity">
    <text evidence="1">Belongs to the phospholipase D family. Cardiolipin synthase subfamily. ClsC sub-subfamily.</text>
</comment>
<accession>A0A655BM60</accession>
<sequence>MAIHAPRPLRSPSGRFQILLPVTLCLNRYTLSVMMKKLPGFTQDYLLSKATTLPDKTRLERAVEPLCARHPGECGILALDNSLDAFAARYRLTEMAARTLDVQYYIWEDDMSGRLLFSVLLSAAKRGVHVRLLLDDNNTPGLDDTLRLLDSHPNIEVRLFNPFSFRTLRALGYLTDFARLNRRMHNKSYTADGVVTLVGGRNIGDAYFGAGEEPLFSDLDVMAIGPVVNDVANDFERYWRCSSVSTLQQVLSLSEQELTQRIELPESWYNDEITRRYLHKLETSQFMADLDRGTLPLIWAKTRLLSDDPSKGEGKAQRHSLLPQRLFDVMGSPTERIDIISAYFVPTRAGVAQLLNLVRKGVKIAILTNSLAANDVAVVHAGYARWRKKLLRYGVELYELKPTREHETAVHDRGLTGNSGSSLHAKTFSIDGSKVFIGSLNFDPRSTLLNTEMGFVIESETLATLIHKRFTQSQRDAAWQLRLDRWGRINWIDRQQEEEKVLKKEPATRFWQRVLVRLAAILPVEWLL</sequence>
<protein>
    <recommendedName>
        <fullName evidence="1">Cardiolipin synthase C</fullName>
        <shortName evidence="1">CL synthase</shortName>
        <ecNumber evidence="1">2.7.8.-</ecNumber>
    </recommendedName>
</protein>
<feature type="domain" description="PLD phosphodiesterase" evidence="2">
    <location>
        <begin position="419"/>
        <end position="446"/>
    </location>
</feature>
<proteinExistence type="inferred from homology"/>
<dbReference type="SMART" id="SM00155">
    <property type="entry name" value="PLDc"/>
    <property type="match status" value="2"/>
</dbReference>
<keyword evidence="1" id="KW-0594">Phospholipid biosynthesis</keyword>
<keyword evidence="1" id="KW-0444">Lipid biosynthesis</keyword>
<dbReference type="InterPro" id="IPR001736">
    <property type="entry name" value="PLipase_D/transphosphatidylase"/>
</dbReference>
<feature type="active site" evidence="1">
    <location>
        <position position="187"/>
    </location>
</feature>
<dbReference type="GO" id="GO:0032049">
    <property type="term" value="P:cardiolipin biosynthetic process"/>
    <property type="evidence" value="ECO:0007669"/>
    <property type="project" value="InterPro"/>
</dbReference>
<keyword evidence="1 3" id="KW-0808">Transferase</keyword>
<evidence type="ECO:0000313" key="3">
    <source>
        <dbReference type="EMBL" id="CNT59891.1"/>
    </source>
</evidence>
<feature type="active site" evidence="1">
    <location>
        <position position="192"/>
    </location>
</feature>
<feature type="active site" evidence="1">
    <location>
        <position position="426"/>
    </location>
</feature>
<feature type="active site" evidence="1">
    <location>
        <position position="185"/>
    </location>
</feature>
<dbReference type="HAMAP" id="MF_01918">
    <property type="entry name" value="Cardiolipin_synth_ClsC"/>
    <property type="match status" value="1"/>
</dbReference>
<feature type="domain" description="PLD phosphodiesterase" evidence="2">
    <location>
        <begin position="180"/>
        <end position="207"/>
    </location>
</feature>
<dbReference type="Gene3D" id="3.30.870.10">
    <property type="entry name" value="Endonuclease Chain A"/>
    <property type="match status" value="2"/>
</dbReference>
<keyword evidence="1" id="KW-1208">Phospholipid metabolism</keyword>
<feature type="active site" evidence="1">
    <location>
        <position position="424"/>
    </location>
</feature>
<dbReference type="InterPro" id="IPR030871">
    <property type="entry name" value="Cardiolipin_synth_ClsC"/>
</dbReference>
<dbReference type="PANTHER" id="PTHR21248:SF12">
    <property type="entry name" value="CARDIOLIPIN SYNTHASE C"/>
    <property type="match status" value="1"/>
</dbReference>
<gene>
    <name evidence="3" type="primary">ybhO_1</name>
    <name evidence="1" type="synonym">clsC</name>
    <name evidence="3" type="ORF">ERS008198_00289</name>
</gene>
<dbReference type="AlphaFoldDB" id="A0A655BM60"/>
<dbReference type="CDD" id="cd09113">
    <property type="entry name" value="PLDc_ymdC_like_2"/>
    <property type="match status" value="1"/>
</dbReference>
<dbReference type="Pfam" id="PF13091">
    <property type="entry name" value="PLDc_2"/>
    <property type="match status" value="2"/>
</dbReference>
<feature type="active site" evidence="1">
    <location>
        <position position="431"/>
    </location>
</feature>
<evidence type="ECO:0000313" key="4">
    <source>
        <dbReference type="Proteomes" id="UP000041314"/>
    </source>
</evidence>
<keyword evidence="1" id="KW-0443">Lipid metabolism</keyword>